<evidence type="ECO:0000313" key="2">
    <source>
        <dbReference type="EMBL" id="MFH5246057.1"/>
    </source>
</evidence>
<evidence type="ECO:0000313" key="4">
    <source>
        <dbReference type="Proteomes" id="UP001609219"/>
    </source>
</evidence>
<organism evidence="1 4">
    <name type="scientific">Antrihabitans spumae</name>
    <dbReference type="NCBI Taxonomy" id="3373370"/>
    <lineage>
        <taxon>Bacteria</taxon>
        <taxon>Bacillati</taxon>
        <taxon>Actinomycetota</taxon>
        <taxon>Actinomycetes</taxon>
        <taxon>Mycobacteriales</taxon>
        <taxon>Nocardiaceae</taxon>
        <taxon>Antrihabitans</taxon>
    </lineage>
</organism>
<protein>
    <submittedName>
        <fullName evidence="1">Heme peroxidase</fullName>
    </submittedName>
</protein>
<dbReference type="EMBL" id="JBIMSN010000077">
    <property type="protein sequence ID" value="MFH5230393.1"/>
    <property type="molecule type" value="Genomic_DNA"/>
</dbReference>
<dbReference type="GO" id="GO:0004601">
    <property type="term" value="F:peroxidase activity"/>
    <property type="evidence" value="ECO:0007669"/>
    <property type="project" value="UniProtKB-KW"/>
</dbReference>
<evidence type="ECO:0000313" key="1">
    <source>
        <dbReference type="EMBL" id="MFH5230393.1"/>
    </source>
</evidence>
<comment type="caution">
    <text evidence="1">The sequence shown here is derived from an EMBL/GenBank/DDBJ whole genome shotgun (WGS) entry which is preliminary data.</text>
</comment>
<dbReference type="Proteomes" id="UP001609176">
    <property type="component" value="Unassembled WGS sequence"/>
</dbReference>
<accession>A0ABW7K7P7</accession>
<reference evidence="3 4" key="1">
    <citation type="submission" date="2024-10" db="EMBL/GenBank/DDBJ databases">
        <authorList>
            <person name="Riesco R."/>
        </authorList>
    </citation>
    <scope>NUCLEOTIDE SEQUENCE [LARGE SCALE GENOMIC DNA]</scope>
    <source>
        <strain evidence="2 3">NCIMB 15448</strain>
        <strain evidence="1 4">NCIMB 15450</strain>
    </source>
</reference>
<keyword evidence="1" id="KW-0575">Peroxidase</keyword>
<dbReference type="Proteomes" id="UP001609219">
    <property type="component" value="Unassembled WGS sequence"/>
</dbReference>
<keyword evidence="4" id="KW-1185">Reference proteome</keyword>
<proteinExistence type="predicted"/>
<keyword evidence="1" id="KW-0560">Oxidoreductase</keyword>
<sequence length="237" mass="25680">MDDETGPAELLLATCTRDLGDPDLWITPDGYPDSLALCLIDSIYSTGAHYTSVLNVVRNYRDYRRTQAANADSDGAPELLTTIGELGGPDGWATKVGNRRPTSTAPGAPLKAAAIASAAETLVELGIETTSELRAAAANGQIDAVKQAWRRVPGQRSGLTWEYALMLAQIPGVKADRMVIRYTARAIGLPESQLSAKRANELVRRVAEVKGWNIIHTDHAIWRFESGRQVSREADPI</sequence>
<dbReference type="EMBL" id="JBIMSP010000136">
    <property type="protein sequence ID" value="MFH5246057.1"/>
    <property type="molecule type" value="Genomic_DNA"/>
</dbReference>
<dbReference type="RefSeq" id="WP_395126718.1">
    <property type="nucleotide sequence ID" value="NZ_JBIMSN010000077.1"/>
</dbReference>
<evidence type="ECO:0000313" key="3">
    <source>
        <dbReference type="Proteomes" id="UP001609176"/>
    </source>
</evidence>
<name>A0ABW7K7P7_9NOCA</name>
<gene>
    <name evidence="2" type="ORF">ACHIPV_29990</name>
    <name evidence="1" type="ORF">ACHIRB_17700</name>
</gene>